<proteinExistence type="predicted"/>
<feature type="non-terminal residue" evidence="1">
    <location>
        <position position="193"/>
    </location>
</feature>
<accession>X0WBJ7</accession>
<dbReference type="EMBL" id="BARS01034290">
    <property type="protein sequence ID" value="GAG20582.1"/>
    <property type="molecule type" value="Genomic_DNA"/>
</dbReference>
<organism evidence="1">
    <name type="scientific">marine sediment metagenome</name>
    <dbReference type="NCBI Taxonomy" id="412755"/>
    <lineage>
        <taxon>unclassified sequences</taxon>
        <taxon>metagenomes</taxon>
        <taxon>ecological metagenomes</taxon>
    </lineage>
</organism>
<evidence type="ECO:0008006" key="2">
    <source>
        <dbReference type="Google" id="ProtNLM"/>
    </source>
</evidence>
<reference evidence="1" key="1">
    <citation type="journal article" date="2014" name="Front. Microbiol.">
        <title>High frequency of phylogenetically diverse reductive dehalogenase-homologous genes in deep subseafloor sedimentary metagenomes.</title>
        <authorList>
            <person name="Kawai M."/>
            <person name="Futagami T."/>
            <person name="Toyoda A."/>
            <person name="Takaki Y."/>
            <person name="Nishi S."/>
            <person name="Hori S."/>
            <person name="Arai W."/>
            <person name="Tsubouchi T."/>
            <person name="Morono Y."/>
            <person name="Uchiyama I."/>
            <person name="Ito T."/>
            <person name="Fujiyama A."/>
            <person name="Inagaki F."/>
            <person name="Takami H."/>
        </authorList>
    </citation>
    <scope>NUCLEOTIDE SEQUENCE</scope>
    <source>
        <strain evidence="1">Expedition CK06-06</strain>
    </source>
</reference>
<evidence type="ECO:0000313" key="1">
    <source>
        <dbReference type="EMBL" id="GAG20582.1"/>
    </source>
</evidence>
<protein>
    <recommendedName>
        <fullName evidence="2">SIR2-like domain-containing protein</fullName>
    </recommendedName>
</protein>
<sequence>MSKSRPLLILGSGFSKGVSSDMPTVMELAERLQQEDVLRREPYRGFLDNPELLLSYLSLDQPWRDPEEALKDAGLFIRLQKLLAEHITHCEDRAFKKPIPNWASQLVQHLHEARVPVITLNYDTVMERLVHHLKGTDSSGNMWPHEQHLYDLPLSPILLRQFGTLADVETHTFQLIKIHGSINWFYSGAEGFP</sequence>
<name>X0WBJ7_9ZZZZ</name>
<gene>
    <name evidence="1" type="ORF">S01H1_52994</name>
</gene>
<dbReference type="AlphaFoldDB" id="X0WBJ7"/>
<comment type="caution">
    <text evidence="1">The sequence shown here is derived from an EMBL/GenBank/DDBJ whole genome shotgun (WGS) entry which is preliminary data.</text>
</comment>